<dbReference type="Gene3D" id="1.20.920.10">
    <property type="entry name" value="Bromodomain-like"/>
    <property type="match status" value="1"/>
</dbReference>
<dbReference type="Pfam" id="PF00439">
    <property type="entry name" value="Bromodomain"/>
    <property type="match status" value="1"/>
</dbReference>
<gene>
    <name evidence="9" type="ORF">BVC80_1171g3</name>
</gene>
<dbReference type="SMART" id="SM00297">
    <property type="entry name" value="BROMO"/>
    <property type="match status" value="1"/>
</dbReference>
<feature type="compositionally biased region" description="Low complexity" evidence="6">
    <location>
        <begin position="570"/>
        <end position="602"/>
    </location>
</feature>
<keyword evidence="2 4" id="KW-0103">Bromodomain</keyword>
<feature type="compositionally biased region" description="Basic and acidic residues" evidence="6">
    <location>
        <begin position="15"/>
        <end position="24"/>
    </location>
</feature>
<dbReference type="InterPro" id="IPR036427">
    <property type="entry name" value="Bromodomain-like_sf"/>
</dbReference>
<evidence type="ECO:0000256" key="4">
    <source>
        <dbReference type="PROSITE-ProRule" id="PRU00035"/>
    </source>
</evidence>
<keyword evidence="5" id="KW-0175">Coiled coil</keyword>
<evidence type="ECO:0000256" key="2">
    <source>
        <dbReference type="ARBA" id="ARBA00023117"/>
    </source>
</evidence>
<feature type="compositionally biased region" description="Basic and acidic residues" evidence="6">
    <location>
        <begin position="520"/>
        <end position="530"/>
    </location>
</feature>
<keyword evidence="10" id="KW-1185">Reference proteome</keyword>
<evidence type="ECO:0000259" key="7">
    <source>
        <dbReference type="PROSITE" id="PS50014"/>
    </source>
</evidence>
<feature type="compositionally biased region" description="Gly residues" evidence="6">
    <location>
        <begin position="240"/>
        <end position="250"/>
    </location>
</feature>
<dbReference type="AlphaFoldDB" id="A0A200QIF7"/>
<evidence type="ECO:0000259" key="8">
    <source>
        <dbReference type="PROSITE" id="PS51525"/>
    </source>
</evidence>
<dbReference type="CDD" id="cd05506">
    <property type="entry name" value="Bromo_plant1"/>
    <property type="match status" value="1"/>
</dbReference>
<feature type="region of interest" description="Disordered" evidence="6">
    <location>
        <begin position="509"/>
        <end position="602"/>
    </location>
</feature>
<dbReference type="Gene3D" id="1.20.1270.220">
    <property type="match status" value="1"/>
</dbReference>
<feature type="compositionally biased region" description="Polar residues" evidence="6">
    <location>
        <begin position="82"/>
        <end position="91"/>
    </location>
</feature>
<dbReference type="PROSITE" id="PS51525">
    <property type="entry name" value="NET"/>
    <property type="match status" value="1"/>
</dbReference>
<evidence type="ECO:0000313" key="9">
    <source>
        <dbReference type="EMBL" id="OVA10276.1"/>
    </source>
</evidence>
<dbReference type="PRINTS" id="PR00503">
    <property type="entry name" value="BROMODOMAIN"/>
</dbReference>
<sequence>MASKPSSGGGGGGDGSRDKHKWAESKVYTRKSHTTTKVSSKNLRQQPPPSSQTLTSEDGNNSSQPPQLTRFDAASDDDSSSPNLRQLGPSNDNRDPPSMNGFSLRSENRVTINIASKLKQELRELRRKLSKELDQVRSLIKKLEAKELQFSASYTQSQLSTNYTIDNGGGGSKREKFKAPLHRLSISAIEDSQGGLTDDVHKEKRTPKANQYYRNSEFVLGKEKLPPQESNKKSKNNGGKKNGGSGEGNYGFGMDKNYGRVFKSCSELLAKLMKHKHGWVFNTPVDVKGLGLRDYYVIIKNPMDLGTVKARLNKNGYKSPKEFAEDVKLTFHNAMSYNRKGQDVHIMAEELLKIFEDKWVVMQAKFNLDSRFEGNHEVGHPNKIRKRDHFPAPETKRVLDRSESTTVPVNSQLKPLDVVASGKASVQKKPKASDLNKRDMTYDEKQRLSTNLQSLPVEKLDNIVQIIKNRNSSLCQHDDEIEVDIDSVDTETLWELDRFVTNYKKSLSKNKRKAETAIQPREESEQKVQEMDPVPPVVEVPKETETVLDGDEKNVSSSLPVQEEKKGDLASRSSSSSSSSSDSGSSSSDSDSDSSSASDSGD</sequence>
<name>A0A200QIF7_MACCD</name>
<dbReference type="PANTHER" id="PTHR45926">
    <property type="entry name" value="OSJNBA0053K19.4 PROTEIN"/>
    <property type="match status" value="1"/>
</dbReference>
<evidence type="ECO:0000256" key="3">
    <source>
        <dbReference type="ARBA" id="ARBA00023163"/>
    </source>
</evidence>
<dbReference type="InterPro" id="IPR001487">
    <property type="entry name" value="Bromodomain"/>
</dbReference>
<dbReference type="InterPro" id="IPR038336">
    <property type="entry name" value="NET_sf"/>
</dbReference>
<feature type="compositionally biased region" description="Basic and acidic residues" evidence="6">
    <location>
        <begin position="220"/>
        <end position="232"/>
    </location>
</feature>
<dbReference type="Pfam" id="PF17035">
    <property type="entry name" value="BET"/>
    <property type="match status" value="1"/>
</dbReference>
<dbReference type="PROSITE" id="PS50014">
    <property type="entry name" value="BROMODOMAIN_2"/>
    <property type="match status" value="1"/>
</dbReference>
<keyword evidence="1" id="KW-0805">Transcription regulation</keyword>
<accession>A0A200QIF7</accession>
<protein>
    <submittedName>
        <fullName evidence="9">Bromodomain</fullName>
    </submittedName>
</protein>
<keyword evidence="3" id="KW-0804">Transcription</keyword>
<dbReference type="InParanoid" id="A0A200QIF7"/>
<dbReference type="SUPFAM" id="SSF47370">
    <property type="entry name" value="Bromodomain"/>
    <property type="match status" value="1"/>
</dbReference>
<dbReference type="InterPro" id="IPR037377">
    <property type="entry name" value="GTE_bromo"/>
</dbReference>
<evidence type="ECO:0000256" key="1">
    <source>
        <dbReference type="ARBA" id="ARBA00023015"/>
    </source>
</evidence>
<dbReference type="Proteomes" id="UP000195402">
    <property type="component" value="Unassembled WGS sequence"/>
</dbReference>
<reference evidence="9 10" key="1">
    <citation type="journal article" date="2017" name="Mol. Plant">
        <title>The Genome of Medicinal Plant Macleaya cordata Provides New Insights into Benzylisoquinoline Alkaloids Metabolism.</title>
        <authorList>
            <person name="Liu X."/>
            <person name="Liu Y."/>
            <person name="Huang P."/>
            <person name="Ma Y."/>
            <person name="Qing Z."/>
            <person name="Tang Q."/>
            <person name="Cao H."/>
            <person name="Cheng P."/>
            <person name="Zheng Y."/>
            <person name="Yuan Z."/>
            <person name="Zhou Y."/>
            <person name="Liu J."/>
            <person name="Tang Z."/>
            <person name="Zhuo Y."/>
            <person name="Zhang Y."/>
            <person name="Yu L."/>
            <person name="Huang J."/>
            <person name="Yang P."/>
            <person name="Peng Q."/>
            <person name="Zhang J."/>
            <person name="Jiang W."/>
            <person name="Zhang Z."/>
            <person name="Lin K."/>
            <person name="Ro D.K."/>
            <person name="Chen X."/>
            <person name="Xiong X."/>
            <person name="Shang Y."/>
            <person name="Huang S."/>
            <person name="Zeng J."/>
        </authorList>
    </citation>
    <scope>NUCLEOTIDE SEQUENCE [LARGE SCALE GENOMIC DNA]</scope>
    <source>
        <strain evidence="10">cv. BLH2017</strain>
        <tissue evidence="9">Root</tissue>
    </source>
</reference>
<proteinExistence type="predicted"/>
<feature type="region of interest" description="Disordered" evidence="6">
    <location>
        <begin position="193"/>
        <end position="250"/>
    </location>
</feature>
<feature type="domain" description="NET" evidence="8">
    <location>
        <begin position="430"/>
        <end position="511"/>
    </location>
</feature>
<evidence type="ECO:0000313" key="10">
    <source>
        <dbReference type="Proteomes" id="UP000195402"/>
    </source>
</evidence>
<dbReference type="EMBL" id="MVGT01002021">
    <property type="protein sequence ID" value="OVA10276.1"/>
    <property type="molecule type" value="Genomic_DNA"/>
</dbReference>
<dbReference type="InterPro" id="IPR027353">
    <property type="entry name" value="NET_dom"/>
</dbReference>
<feature type="compositionally biased region" description="Polar residues" evidence="6">
    <location>
        <begin position="35"/>
        <end position="67"/>
    </location>
</feature>
<comment type="caution">
    <text evidence="9">The sequence shown here is derived from an EMBL/GenBank/DDBJ whole genome shotgun (WGS) entry which is preliminary data.</text>
</comment>
<feature type="region of interest" description="Disordered" evidence="6">
    <location>
        <begin position="1"/>
        <end position="106"/>
    </location>
</feature>
<feature type="compositionally biased region" description="Basic and acidic residues" evidence="6">
    <location>
        <begin position="540"/>
        <end position="554"/>
    </location>
</feature>
<organism evidence="9 10">
    <name type="scientific">Macleaya cordata</name>
    <name type="common">Five-seeded plume-poppy</name>
    <name type="synonym">Bocconia cordata</name>
    <dbReference type="NCBI Taxonomy" id="56857"/>
    <lineage>
        <taxon>Eukaryota</taxon>
        <taxon>Viridiplantae</taxon>
        <taxon>Streptophyta</taxon>
        <taxon>Embryophyta</taxon>
        <taxon>Tracheophyta</taxon>
        <taxon>Spermatophyta</taxon>
        <taxon>Magnoliopsida</taxon>
        <taxon>Ranunculales</taxon>
        <taxon>Papaveraceae</taxon>
        <taxon>Papaveroideae</taxon>
        <taxon>Macleaya</taxon>
    </lineage>
</organism>
<evidence type="ECO:0000256" key="6">
    <source>
        <dbReference type="SAM" id="MobiDB-lite"/>
    </source>
</evidence>
<feature type="domain" description="Bromo" evidence="7">
    <location>
        <begin position="273"/>
        <end position="345"/>
    </location>
</feature>
<feature type="coiled-coil region" evidence="5">
    <location>
        <begin position="108"/>
        <end position="149"/>
    </location>
</feature>
<dbReference type="OrthoDB" id="21449at2759"/>
<dbReference type="OMA" id="NRKGQDV"/>
<dbReference type="FunCoup" id="A0A200QIF7">
    <property type="interactions" value="2274"/>
</dbReference>
<dbReference type="STRING" id="56857.A0A200QIF7"/>
<evidence type="ECO:0000256" key="5">
    <source>
        <dbReference type="SAM" id="Coils"/>
    </source>
</evidence>